<dbReference type="GO" id="GO:0000151">
    <property type="term" value="C:ubiquitin ligase complex"/>
    <property type="evidence" value="ECO:0007669"/>
    <property type="project" value="TreeGrafter"/>
</dbReference>
<evidence type="ECO:0000256" key="11">
    <source>
        <dbReference type="SAM" id="MobiDB-lite"/>
    </source>
</evidence>
<accession>A0A2P5APU0</accession>
<evidence type="ECO:0000256" key="5">
    <source>
        <dbReference type="ARBA" id="ARBA00022771"/>
    </source>
</evidence>
<evidence type="ECO:0000256" key="9">
    <source>
        <dbReference type="PROSITE-ProRule" id="PRU00508"/>
    </source>
</evidence>
<comment type="catalytic activity">
    <reaction evidence="1 10">
        <text>S-ubiquitinyl-[E2 ubiquitin-conjugating enzyme]-L-cysteine + [acceptor protein]-L-lysine = [E2 ubiquitin-conjugating enzyme]-L-cysteine + N(6)-ubiquitinyl-[acceptor protein]-L-lysine.</text>
        <dbReference type="EC" id="2.3.2.27"/>
    </reaction>
</comment>
<dbReference type="GO" id="GO:0061630">
    <property type="term" value="F:ubiquitin protein ligase activity"/>
    <property type="evidence" value="ECO:0007669"/>
    <property type="project" value="UniProtKB-UniRule"/>
</dbReference>
<dbReference type="EC" id="2.3.2.27" evidence="10"/>
<feature type="domain" description="UBR-type" evidence="12">
    <location>
        <begin position="121"/>
        <end position="191"/>
    </location>
</feature>
<feature type="zinc finger region" description="UBR-type" evidence="9">
    <location>
        <begin position="121"/>
        <end position="191"/>
    </location>
</feature>
<dbReference type="PROSITE" id="PS51157">
    <property type="entry name" value="ZF_UBR"/>
    <property type="match status" value="1"/>
</dbReference>
<dbReference type="CDD" id="cd16482">
    <property type="entry name" value="RING-H2_UBR1-like"/>
    <property type="match status" value="1"/>
</dbReference>
<keyword evidence="6 10" id="KW-0833">Ubl conjugation pathway</keyword>
<dbReference type="CDD" id="cd19673">
    <property type="entry name" value="UBR-box_UBR3"/>
    <property type="match status" value="1"/>
</dbReference>
<feature type="compositionally biased region" description="Basic and acidic residues" evidence="11">
    <location>
        <begin position="1160"/>
        <end position="1170"/>
    </location>
</feature>
<dbReference type="InterPro" id="IPR039164">
    <property type="entry name" value="UBR1-like"/>
</dbReference>
<gene>
    <name evidence="13" type="ORF">PanWU01x14_311580</name>
</gene>
<name>A0A2P5APU0_PARAD</name>
<evidence type="ECO:0000259" key="12">
    <source>
        <dbReference type="PROSITE" id="PS51157"/>
    </source>
</evidence>
<feature type="region of interest" description="Disordered" evidence="11">
    <location>
        <begin position="1190"/>
        <end position="1213"/>
    </location>
</feature>
<evidence type="ECO:0000313" key="13">
    <source>
        <dbReference type="EMBL" id="PON38576.1"/>
    </source>
</evidence>
<dbReference type="PANTHER" id="PTHR21497:SF53">
    <property type="entry name" value="E3 UBIQUITIN-PROTEIN LIGASE PRT6"/>
    <property type="match status" value="1"/>
</dbReference>
<evidence type="ECO:0000256" key="3">
    <source>
        <dbReference type="ARBA" id="ARBA00022679"/>
    </source>
</evidence>
<comment type="function">
    <text evidence="10">Ubiquitin ligase protein which is a component of the N-end rule pathway. Recognizes and binds to proteins bearing specific N-terminal residues that are destabilizing according to the N-end rule, leading to their ubiquitination and subsequent degradation.</text>
</comment>
<feature type="region of interest" description="Disordered" evidence="11">
    <location>
        <begin position="1145"/>
        <end position="1170"/>
    </location>
</feature>
<dbReference type="Pfam" id="PF22960">
    <property type="entry name" value="WHD_UBR1"/>
    <property type="match status" value="1"/>
</dbReference>
<comment type="pathway">
    <text evidence="2 10">Protein modification; protein ubiquitination.</text>
</comment>
<protein>
    <recommendedName>
        <fullName evidence="10">E3 ubiquitin-protein ligase</fullName>
        <ecNumber evidence="10">2.3.2.27</ecNumber>
    </recommendedName>
</protein>
<keyword evidence="3 10" id="KW-0808">Transferase</keyword>
<dbReference type="InterPro" id="IPR003126">
    <property type="entry name" value="Znf_UBR"/>
</dbReference>
<evidence type="ECO:0000256" key="8">
    <source>
        <dbReference type="ARBA" id="ARBA00046341"/>
    </source>
</evidence>
<feature type="compositionally biased region" description="Low complexity" evidence="11">
    <location>
        <begin position="631"/>
        <end position="642"/>
    </location>
</feature>
<evidence type="ECO:0000256" key="2">
    <source>
        <dbReference type="ARBA" id="ARBA00004906"/>
    </source>
</evidence>
<evidence type="ECO:0000256" key="7">
    <source>
        <dbReference type="ARBA" id="ARBA00022833"/>
    </source>
</evidence>
<dbReference type="EMBL" id="JXTB01000491">
    <property type="protein sequence ID" value="PON38576.1"/>
    <property type="molecule type" value="Genomic_DNA"/>
</dbReference>
<organism evidence="13 14">
    <name type="scientific">Parasponia andersonii</name>
    <name type="common">Sponia andersonii</name>
    <dbReference type="NCBI Taxonomy" id="3476"/>
    <lineage>
        <taxon>Eukaryota</taxon>
        <taxon>Viridiplantae</taxon>
        <taxon>Streptophyta</taxon>
        <taxon>Embryophyta</taxon>
        <taxon>Tracheophyta</taxon>
        <taxon>Spermatophyta</taxon>
        <taxon>Magnoliopsida</taxon>
        <taxon>eudicotyledons</taxon>
        <taxon>Gunneridae</taxon>
        <taxon>Pentapetalae</taxon>
        <taxon>rosids</taxon>
        <taxon>fabids</taxon>
        <taxon>Rosales</taxon>
        <taxon>Cannabaceae</taxon>
        <taxon>Parasponia</taxon>
    </lineage>
</organism>
<dbReference type="InterPro" id="IPR042065">
    <property type="entry name" value="E3_ELL-like"/>
</dbReference>
<dbReference type="Gene3D" id="1.10.10.2670">
    <property type="entry name" value="E3 ubiquitin-protein ligase"/>
    <property type="match status" value="1"/>
</dbReference>
<dbReference type="InterPro" id="IPR044046">
    <property type="entry name" value="E3_ligase_UBR-like_C"/>
</dbReference>
<dbReference type="GO" id="GO:0005737">
    <property type="term" value="C:cytoplasm"/>
    <property type="evidence" value="ECO:0007669"/>
    <property type="project" value="TreeGrafter"/>
</dbReference>
<reference evidence="14" key="1">
    <citation type="submission" date="2016-06" db="EMBL/GenBank/DDBJ databases">
        <title>Parallel loss of symbiosis genes in relatives of nitrogen-fixing non-legume Parasponia.</title>
        <authorList>
            <person name="Van Velzen R."/>
            <person name="Holmer R."/>
            <person name="Bu F."/>
            <person name="Rutten L."/>
            <person name="Van Zeijl A."/>
            <person name="Liu W."/>
            <person name="Santuari L."/>
            <person name="Cao Q."/>
            <person name="Sharma T."/>
            <person name="Shen D."/>
            <person name="Roswanjaya Y."/>
            <person name="Wardhani T."/>
            <person name="Kalhor M.S."/>
            <person name="Jansen J."/>
            <person name="Van den Hoogen J."/>
            <person name="Gungor B."/>
            <person name="Hartog M."/>
            <person name="Hontelez J."/>
            <person name="Verver J."/>
            <person name="Yang W.-C."/>
            <person name="Schijlen E."/>
            <person name="Repin R."/>
            <person name="Schilthuizen M."/>
            <person name="Schranz E."/>
            <person name="Heidstra R."/>
            <person name="Miyata K."/>
            <person name="Fedorova E."/>
            <person name="Kohlen W."/>
            <person name="Bisseling T."/>
            <person name="Smit S."/>
            <person name="Geurts R."/>
        </authorList>
    </citation>
    <scope>NUCLEOTIDE SEQUENCE [LARGE SCALE GENOMIC DNA]</scope>
    <source>
        <strain evidence="14">cv. WU1-14</strain>
    </source>
</reference>
<dbReference type="Pfam" id="PF18995">
    <property type="entry name" value="PRT6_C"/>
    <property type="match status" value="1"/>
</dbReference>
<feature type="compositionally biased region" description="Polar residues" evidence="11">
    <location>
        <begin position="643"/>
        <end position="669"/>
    </location>
</feature>
<dbReference type="GO" id="GO:0071596">
    <property type="term" value="P:ubiquitin-dependent protein catabolic process via the N-end rule pathway"/>
    <property type="evidence" value="ECO:0007669"/>
    <property type="project" value="UniProtKB-UniRule"/>
</dbReference>
<keyword evidence="14" id="KW-1185">Reference proteome</keyword>
<dbReference type="InterPro" id="IPR036390">
    <property type="entry name" value="WH_DNA-bd_sf"/>
</dbReference>
<dbReference type="Gene3D" id="2.10.110.30">
    <property type="match status" value="1"/>
</dbReference>
<evidence type="ECO:0000256" key="1">
    <source>
        <dbReference type="ARBA" id="ARBA00000900"/>
    </source>
</evidence>
<evidence type="ECO:0000313" key="14">
    <source>
        <dbReference type="Proteomes" id="UP000237105"/>
    </source>
</evidence>
<dbReference type="SUPFAM" id="SSF46785">
    <property type="entry name" value="Winged helix' DNA-binding domain"/>
    <property type="match status" value="1"/>
</dbReference>
<comment type="similarity">
    <text evidence="8 10">Belongs to the E3 ubiquitin-protein ligase UBR1-like family.</text>
</comment>
<dbReference type="Proteomes" id="UP000237105">
    <property type="component" value="Unassembled WGS sequence"/>
</dbReference>
<keyword evidence="5 10" id="KW-0863">Zinc-finger</keyword>
<evidence type="ECO:0000256" key="6">
    <source>
        <dbReference type="ARBA" id="ARBA00022786"/>
    </source>
</evidence>
<feature type="region of interest" description="Disordered" evidence="11">
    <location>
        <begin position="623"/>
        <end position="670"/>
    </location>
</feature>
<dbReference type="InterPro" id="IPR055194">
    <property type="entry name" value="UBR1-like_WH"/>
</dbReference>
<proteinExistence type="inferred from homology"/>
<feature type="region of interest" description="Disordered" evidence="11">
    <location>
        <begin position="1507"/>
        <end position="1527"/>
    </location>
</feature>
<dbReference type="STRING" id="3476.A0A2P5APU0"/>
<dbReference type="PANTHER" id="PTHR21497">
    <property type="entry name" value="UBIQUITIN LIGASE E3 ALPHA-RELATED"/>
    <property type="match status" value="1"/>
</dbReference>
<dbReference type="FunFam" id="2.10.110.30:FF:000002">
    <property type="entry name" value="Putative e3 ubiquitin-protein ligase ubr3"/>
    <property type="match status" value="1"/>
</dbReference>
<evidence type="ECO:0000256" key="4">
    <source>
        <dbReference type="ARBA" id="ARBA00022723"/>
    </source>
</evidence>
<keyword evidence="4 10" id="KW-0479">Metal-binding</keyword>
<comment type="caution">
    <text evidence="13">The sequence shown here is derived from an EMBL/GenBank/DDBJ whole genome shotgun (WGS) entry which is preliminary data.</text>
</comment>
<sequence>MNIDSPAGSSVPSKPRDRIIRRLILLGVPAELLDQQQRGLLGFLKDDKALLPDVVSAILPTDEEVAESLLEAKPGFRKQLAGPNMNNRFRESMLWLQWLMFEAEPATALKKLSKLSVGQRGVCGAVWGHNDLAYRCKTCEHDPTCAICVPCFQNGNHKDHDYLVIYTGGGCCDCGDVTAWKREGFCSKHKGAEQIQPLPEEFANSVGPVLDALFACWKNKLLSAETISQENPRAGDRATELERKKVATELTFVVVEMLLEFCKQSESLLSFISRKVFSSAGLLEILVSAERFVTDGVVKKLHELLLRLLGEPVFKYEFAKVFLGYYPTVVSEVIKECNDSALKKYPLLSTFSVQIFTVPTLTPRLVKEMNLLTMLLGCLGDIFFSCAGEDGRLQITNWGNLHEITLRVVEDIRFVMSHSGVPIYVTRDQPDITSTWMRLLSYVQGMNPQKRETGLHIEEENEHMHLPFVLGHAIANIHSLLVDGAFSVTSCEDTDDEIVFKSYKQDTDDGDNPRYSKVGRLSQESSACSAIGRSSSSVSLPKVVESKLDSASSLLVPPSVTWLTHECLRAIDNWLAFYNTSGALLGVWSPSASIPSSNFSALKKTLSKLRRGRYIFGRLASSSEDHGGQFSSHAQSGSRSSSNLQNGRSTGIESRSTVTGESGSVNSCPHASFDDSSVEGDGAMDSDALRVLSLSDWPEIVYDVSSQDISVHVPLHRFLSLLLQKALRRCFDESVVPNISTACSAFSLPIYTDFFGQILSGCHPYGFSAFAMEHPLRIRVFCAEVHAGMWRKNGDTAMLSCEWYRSVRWSEQGLELDLLLLQCCAAMAPADPYINRILERFGLSNYLSLCIERSSEYEPVLVQEMLTLIIQIVKERRFCGLTKAESLKRELVYKLAIGDSTHSQLVKSLPHDLSKFEQLQEILDTIAVYSIPSGFNQGTYSLRWTFWNELDLYHPRWNSRDLQVAEERYLRFRGASALTSQLPRWSKIYPPLTGVARVATCKAVLQIVRCVLFYAVFMDRTESRAPDSVVLTSLHLLSLALDICYQHKESGDLSFYNRESIPLLAFAGEEINEGSNCGAGKQSLLSLLVLLMRMHKKENPENFLDAGSCNLASLIENLLKKFAEIDSGCMTKLQQLAPEVVSHLPQAFPNDDTNASKSVSDGEKRKVKARERQAAILEKMRAEQAKFLASIDSSADDGSKSDQEASNMDVENEPEESAQIVCSLCHDPNSKSPVSYLILLQKSKLMSFLDRGPSSWEHPQEFVKERVTMTMNEMNDLPGMGTSSGGFGLLSSSELTQLVQNAVTEFARHGQPREVDAFQEFFKGHLLALRSIPVSCMSNNEEGTLHFLETSEEDMYLSIQREMQEKMFSFSSEEVMKLLTAEDSLARRGLTESMFLGKYIAAVSSEMAENPSASDNIHIDNVPKESMQLPVCDGFGPADCDGIFISSCGHAVHQECLDRYLHSLKERYLRRIVFEGGHIVDPDQGEFLCPVCRRLANSILPALPGESRKVLKQPNNSSEGSLHAPGSLNKSGEEINFLRLKQGLALLQSAANAAVGVKTLGGFGLRKNERMSPNLEPVSRVLSKMYYSSKQDKFSGSSRVSHSMLMWDILKYSLLSMETAARCGKTYMTPSYSLDALYKELESSSGFILSLLLKIVQSTRSKNSLHVLQRFKGIQSFADSICSAVSVDHNNHTNGSGNVLVILNNIDTDVSFPDIQFWNRASDPVLARDPFSSLMWVLFCLPYPFLSCEDSLLHFIHVFYAVTVVQAIITYCGRHHGNISELGVHNCLITDILKLMEESGCAQEYFVSNHISNSDNIRKVIRSLSFPYLRRCALLWKLLTSSAQAPFYDRENVLDRSHFINDLMDSTVSGQTESNEIERLENMFRIPPVDFILKDELLRPLSMKWFQHFRKEFEVHRFQRNMHCNPVVPFQLMHLPRVYQDLLQRCIKQSCRACNSVLDDPALCLLCGRLCSPNWKSCCRESGCQTHAMACGAGTGIFLLIRRTTILLQRSARQAPWPSLYLDAFGEEDIEMHRGKPLYLNEERYAALTYMVASHGLDRSSRVLGQTTIGSFFMV</sequence>
<dbReference type="GO" id="GO:0008270">
    <property type="term" value="F:zinc ion binding"/>
    <property type="evidence" value="ECO:0007669"/>
    <property type="project" value="UniProtKB-UniRule"/>
</dbReference>
<dbReference type="UniPathway" id="UPA00143"/>
<dbReference type="SMART" id="SM00396">
    <property type="entry name" value="ZnF_UBR1"/>
    <property type="match status" value="1"/>
</dbReference>
<dbReference type="GO" id="GO:0016567">
    <property type="term" value="P:protein ubiquitination"/>
    <property type="evidence" value="ECO:0007669"/>
    <property type="project" value="UniProtKB-UniRule"/>
</dbReference>
<dbReference type="Pfam" id="PF02207">
    <property type="entry name" value="zf-UBR"/>
    <property type="match status" value="1"/>
</dbReference>
<evidence type="ECO:0000256" key="10">
    <source>
        <dbReference type="RuleBase" id="RU366018"/>
    </source>
</evidence>
<dbReference type="OrthoDB" id="26387at2759"/>
<keyword evidence="7 10" id="KW-0862">Zinc</keyword>